<dbReference type="Gene3D" id="2.40.50.40">
    <property type="match status" value="1"/>
</dbReference>
<feature type="compositionally biased region" description="Basic and acidic residues" evidence="2">
    <location>
        <begin position="182"/>
        <end position="199"/>
    </location>
</feature>
<feature type="compositionally biased region" description="Polar residues" evidence="2">
    <location>
        <begin position="155"/>
        <end position="165"/>
    </location>
</feature>
<feature type="compositionally biased region" description="Low complexity" evidence="2">
    <location>
        <begin position="68"/>
        <end position="82"/>
    </location>
</feature>
<evidence type="ECO:0000256" key="1">
    <source>
        <dbReference type="ARBA" id="ARBA00011353"/>
    </source>
</evidence>
<name>A0A4P7NDN6_PYROR</name>
<evidence type="ECO:0000313" key="4">
    <source>
        <dbReference type="Proteomes" id="UP000294847"/>
    </source>
</evidence>
<comment type="subunit">
    <text evidence="1">Component of the NuA4 histone acetyltransferase complex.</text>
</comment>
<dbReference type="CDD" id="cd00024">
    <property type="entry name" value="CD_CSD"/>
    <property type="match status" value="1"/>
</dbReference>
<evidence type="ECO:0000256" key="2">
    <source>
        <dbReference type="SAM" id="MobiDB-lite"/>
    </source>
</evidence>
<evidence type="ECO:0000313" key="3">
    <source>
        <dbReference type="EMBL" id="QBZ59380.1"/>
    </source>
</evidence>
<dbReference type="InterPro" id="IPR000953">
    <property type="entry name" value="Chromo/chromo_shadow_dom"/>
</dbReference>
<feature type="region of interest" description="Disordered" evidence="2">
    <location>
        <begin position="123"/>
        <end position="294"/>
    </location>
</feature>
<dbReference type="Proteomes" id="UP000294847">
    <property type="component" value="Chromosome 3"/>
</dbReference>
<dbReference type="SUPFAM" id="SSF54160">
    <property type="entry name" value="Chromo domain-like"/>
    <property type="match status" value="1"/>
</dbReference>
<reference evidence="3 4" key="1">
    <citation type="journal article" date="2019" name="Mol. Biol. Evol.">
        <title>Blast fungal genomes show frequent chromosomal changes, gene gains and losses, and effector gene turnover.</title>
        <authorList>
            <person name="Gomez Luciano L.B."/>
            <person name="Jason Tsai I."/>
            <person name="Chuma I."/>
            <person name="Tosa Y."/>
            <person name="Chen Y.H."/>
            <person name="Li J.Y."/>
            <person name="Li M.Y."/>
            <person name="Jade Lu M.Y."/>
            <person name="Nakayashiki H."/>
            <person name="Li W.H."/>
        </authorList>
    </citation>
    <scope>NUCLEOTIDE SEQUENCE [LARGE SCALE GENOMIC DNA]</scope>
    <source>
        <strain evidence="3">MZ5-1-6</strain>
    </source>
</reference>
<dbReference type="PROSITE" id="PS50013">
    <property type="entry name" value="CHROMO_2"/>
    <property type="match status" value="1"/>
</dbReference>
<organism evidence="3 4">
    <name type="scientific">Pyricularia oryzae</name>
    <name type="common">Rice blast fungus</name>
    <name type="synonym">Magnaporthe oryzae</name>
    <dbReference type="NCBI Taxonomy" id="318829"/>
    <lineage>
        <taxon>Eukaryota</taxon>
        <taxon>Fungi</taxon>
        <taxon>Dikarya</taxon>
        <taxon>Ascomycota</taxon>
        <taxon>Pezizomycotina</taxon>
        <taxon>Sordariomycetes</taxon>
        <taxon>Sordariomycetidae</taxon>
        <taxon>Magnaporthales</taxon>
        <taxon>Pyriculariaceae</taxon>
        <taxon>Pyricularia</taxon>
    </lineage>
</organism>
<gene>
    <name evidence="3" type="ORF">PoMZ_04341</name>
</gene>
<feature type="compositionally biased region" description="Acidic residues" evidence="2">
    <location>
        <begin position="207"/>
        <end position="216"/>
    </location>
</feature>
<feature type="region of interest" description="Disordered" evidence="2">
    <location>
        <begin position="392"/>
        <end position="421"/>
    </location>
</feature>
<feature type="compositionally biased region" description="Acidic residues" evidence="2">
    <location>
        <begin position="124"/>
        <end position="140"/>
    </location>
</feature>
<dbReference type="GO" id="GO:0006338">
    <property type="term" value="P:chromatin remodeling"/>
    <property type="evidence" value="ECO:0007669"/>
    <property type="project" value="UniProtKB-ARBA"/>
</dbReference>
<proteinExistence type="predicted"/>
<protein>
    <submittedName>
        <fullName evidence="3">Uncharacterized protein</fullName>
    </submittedName>
</protein>
<dbReference type="AlphaFoldDB" id="A0A4P7NDN6"/>
<feature type="region of interest" description="Disordered" evidence="2">
    <location>
        <begin position="18"/>
        <end position="82"/>
    </location>
</feature>
<accession>A0A4P7NDN6</accession>
<dbReference type="InterPro" id="IPR016197">
    <property type="entry name" value="Chromo-like_dom_sf"/>
</dbReference>
<dbReference type="EMBL" id="CP034206">
    <property type="protein sequence ID" value="QBZ59380.1"/>
    <property type="molecule type" value="Genomic_DNA"/>
</dbReference>
<feature type="compositionally biased region" description="Basic and acidic residues" evidence="2">
    <location>
        <begin position="232"/>
        <end position="241"/>
    </location>
</feature>
<sequence length="476" mass="53135">MDMFHNFRETFFGTPRSRVPAPMDMNMGKVPATAPQRKRKANDDLHVTTSSQQTKRGYGRASRRLYDASKSSPLSAVSAESSRLSFVSRSQVTVTVPESPHKPTIESAADGSIVVANDLHYAQDEEDADEADGNVDEPVEANDVSMPPRAVSVELLSSPSRSNRASGLPKRGSARLPSPEILEPKRARKSATEEPEQSRQDQNAQSEAEDCEDDNEDKSVRHESEPAVPARTLEHDGKGAEGDNGLDANDEELGRDEPLDATAPSPTKATPPRPESTRSDNQEEFPEMPDDGIVLLQPDSEAMPIVLYDDVSNERYTIKAILKHRPNKHIKHSFELQISWVGYKEPSWEPERSIQAQAPELLYKYWSDLGGRPETGAFRVFMILRHWTDPEAAKGRRGRPSKKKQAETETQAPTAAGSITGRIKTKTKYEVQWEGYPNEKQCNSVETDMRLSKIAPEELAVYWEHFESQSKVENTE</sequence>
<dbReference type="OMA" id="HRMASDK"/>